<dbReference type="EMBL" id="JAWDGP010006864">
    <property type="protein sequence ID" value="KAK3734067.1"/>
    <property type="molecule type" value="Genomic_DNA"/>
</dbReference>
<keyword evidence="2" id="KW-1185">Reference proteome</keyword>
<sequence length="127" mass="14478">MLRKKHQSHDHKALMEMLPFRKVDPTVEPTIIQENLQPNQMIAVACVDTWYPALVKSESESEALVEVSFAELGKSLGVFKWPSGKDIHKVARASIISTKVDIQPRAGGWLWEVTDAHKIDEKYKRLQ</sequence>
<name>A0AAE0Y690_9GAST</name>
<protein>
    <submittedName>
        <fullName evidence="1">Uncharacterized protein</fullName>
    </submittedName>
</protein>
<reference evidence="1" key="1">
    <citation type="journal article" date="2023" name="G3 (Bethesda)">
        <title>A reference genome for the long-term kleptoplast-retaining sea slug Elysia crispata morphotype clarki.</title>
        <authorList>
            <person name="Eastman K.E."/>
            <person name="Pendleton A.L."/>
            <person name="Shaikh M.A."/>
            <person name="Suttiyut T."/>
            <person name="Ogas R."/>
            <person name="Tomko P."/>
            <person name="Gavelis G."/>
            <person name="Widhalm J.R."/>
            <person name="Wisecaver J.H."/>
        </authorList>
    </citation>
    <scope>NUCLEOTIDE SEQUENCE</scope>
    <source>
        <strain evidence="1">ECLA1</strain>
    </source>
</reference>
<accession>A0AAE0Y690</accession>
<evidence type="ECO:0000313" key="1">
    <source>
        <dbReference type="EMBL" id="KAK3734067.1"/>
    </source>
</evidence>
<gene>
    <name evidence="1" type="ORF">RRG08_008935</name>
</gene>
<comment type="caution">
    <text evidence="1">The sequence shown here is derived from an EMBL/GenBank/DDBJ whole genome shotgun (WGS) entry which is preliminary data.</text>
</comment>
<organism evidence="1 2">
    <name type="scientific">Elysia crispata</name>
    <name type="common">lettuce slug</name>
    <dbReference type="NCBI Taxonomy" id="231223"/>
    <lineage>
        <taxon>Eukaryota</taxon>
        <taxon>Metazoa</taxon>
        <taxon>Spiralia</taxon>
        <taxon>Lophotrochozoa</taxon>
        <taxon>Mollusca</taxon>
        <taxon>Gastropoda</taxon>
        <taxon>Heterobranchia</taxon>
        <taxon>Euthyneura</taxon>
        <taxon>Panpulmonata</taxon>
        <taxon>Sacoglossa</taxon>
        <taxon>Placobranchoidea</taxon>
        <taxon>Plakobranchidae</taxon>
        <taxon>Elysia</taxon>
    </lineage>
</organism>
<proteinExistence type="predicted"/>
<evidence type="ECO:0000313" key="2">
    <source>
        <dbReference type="Proteomes" id="UP001283361"/>
    </source>
</evidence>
<dbReference type="AlphaFoldDB" id="A0AAE0Y690"/>
<dbReference type="Proteomes" id="UP001283361">
    <property type="component" value="Unassembled WGS sequence"/>
</dbReference>